<feature type="compositionally biased region" description="Acidic residues" evidence="5">
    <location>
        <begin position="50"/>
        <end position="63"/>
    </location>
</feature>
<dbReference type="Pfam" id="PF05920">
    <property type="entry name" value="Homeobox_KN"/>
    <property type="match status" value="1"/>
</dbReference>
<keyword evidence="1 4" id="KW-0238">DNA-binding</keyword>
<gene>
    <name evidence="7" type="ORF">X801_01960</name>
</gene>
<feature type="DNA-binding region" description="Homeobox" evidence="4">
    <location>
        <begin position="245"/>
        <end position="281"/>
    </location>
</feature>
<feature type="region of interest" description="Disordered" evidence="5">
    <location>
        <begin position="28"/>
        <end position="63"/>
    </location>
</feature>
<dbReference type="GO" id="GO:0005634">
    <property type="term" value="C:nucleus"/>
    <property type="evidence" value="ECO:0007669"/>
    <property type="project" value="UniProtKB-SubCell"/>
</dbReference>
<keyword evidence="3 4" id="KW-0539">Nucleus</keyword>
<dbReference type="AlphaFoldDB" id="A0A1S8X5Y5"/>
<comment type="subcellular location">
    <subcellularLocation>
        <location evidence="4">Nucleus</location>
    </subcellularLocation>
</comment>
<dbReference type="SMART" id="SM00389">
    <property type="entry name" value="HOX"/>
    <property type="match status" value="1"/>
</dbReference>
<dbReference type="Gene3D" id="1.10.10.60">
    <property type="entry name" value="Homeodomain-like"/>
    <property type="match status" value="1"/>
</dbReference>
<feature type="domain" description="Homeobox" evidence="6">
    <location>
        <begin position="243"/>
        <end position="280"/>
    </location>
</feature>
<dbReference type="InterPro" id="IPR008422">
    <property type="entry name" value="KN_HD"/>
</dbReference>
<evidence type="ECO:0000256" key="1">
    <source>
        <dbReference type="ARBA" id="ARBA00023125"/>
    </source>
</evidence>
<evidence type="ECO:0000256" key="4">
    <source>
        <dbReference type="PROSITE-ProRule" id="PRU00108"/>
    </source>
</evidence>
<accession>A0A1S8X5Y5</accession>
<proteinExistence type="predicted"/>
<dbReference type="InterPro" id="IPR050224">
    <property type="entry name" value="TALE_homeobox"/>
</dbReference>
<feature type="compositionally biased region" description="Polar residues" evidence="5">
    <location>
        <begin position="194"/>
        <end position="204"/>
    </location>
</feature>
<organism evidence="7 8">
    <name type="scientific">Opisthorchis viverrini</name>
    <name type="common">Southeast Asian liver fluke</name>
    <dbReference type="NCBI Taxonomy" id="6198"/>
    <lineage>
        <taxon>Eukaryota</taxon>
        <taxon>Metazoa</taxon>
        <taxon>Spiralia</taxon>
        <taxon>Lophotrochozoa</taxon>
        <taxon>Platyhelminthes</taxon>
        <taxon>Trematoda</taxon>
        <taxon>Digenea</taxon>
        <taxon>Opisthorchiida</taxon>
        <taxon>Opisthorchiata</taxon>
        <taxon>Opisthorchiidae</taxon>
        <taxon>Opisthorchis</taxon>
    </lineage>
</organism>
<feature type="region of interest" description="Disordered" evidence="5">
    <location>
        <begin position="95"/>
        <end position="206"/>
    </location>
</feature>
<dbReference type="SUPFAM" id="SSF46689">
    <property type="entry name" value="Homeodomain-like"/>
    <property type="match status" value="1"/>
</dbReference>
<evidence type="ECO:0000256" key="3">
    <source>
        <dbReference type="ARBA" id="ARBA00023242"/>
    </source>
</evidence>
<reference evidence="7 8" key="1">
    <citation type="submission" date="2015-03" db="EMBL/GenBank/DDBJ databases">
        <title>Draft genome of the nematode, Opisthorchis viverrini.</title>
        <authorList>
            <person name="Mitreva M."/>
        </authorList>
    </citation>
    <scope>NUCLEOTIDE SEQUENCE [LARGE SCALE GENOMIC DNA]</scope>
    <source>
        <strain evidence="7">Khon Kaen</strain>
    </source>
</reference>
<evidence type="ECO:0000313" key="8">
    <source>
        <dbReference type="Proteomes" id="UP000243686"/>
    </source>
</evidence>
<dbReference type="Proteomes" id="UP000243686">
    <property type="component" value="Unassembled WGS sequence"/>
</dbReference>
<dbReference type="InterPro" id="IPR009057">
    <property type="entry name" value="Homeodomain-like_sf"/>
</dbReference>
<feature type="compositionally biased region" description="Low complexity" evidence="5">
    <location>
        <begin position="144"/>
        <end position="156"/>
    </location>
</feature>
<dbReference type="PROSITE" id="PS50071">
    <property type="entry name" value="HOMEOBOX_2"/>
    <property type="match status" value="1"/>
</dbReference>
<dbReference type="GO" id="GO:0006355">
    <property type="term" value="P:regulation of DNA-templated transcription"/>
    <property type="evidence" value="ECO:0007669"/>
    <property type="project" value="InterPro"/>
</dbReference>
<evidence type="ECO:0000313" key="7">
    <source>
        <dbReference type="EMBL" id="OON22140.1"/>
    </source>
</evidence>
<keyword evidence="8" id="KW-1185">Reference proteome</keyword>
<name>A0A1S8X5Y5_OPIVI</name>
<dbReference type="CDD" id="cd00086">
    <property type="entry name" value="homeodomain"/>
    <property type="match status" value="1"/>
</dbReference>
<evidence type="ECO:0000256" key="5">
    <source>
        <dbReference type="SAM" id="MobiDB-lite"/>
    </source>
</evidence>
<dbReference type="InterPro" id="IPR001356">
    <property type="entry name" value="HD"/>
</dbReference>
<dbReference type="EMBL" id="KV891876">
    <property type="protein sequence ID" value="OON22140.1"/>
    <property type="molecule type" value="Genomic_DNA"/>
</dbReference>
<feature type="compositionally biased region" description="Polar residues" evidence="5">
    <location>
        <begin position="166"/>
        <end position="187"/>
    </location>
</feature>
<keyword evidence="2 4" id="KW-0371">Homeobox</keyword>
<dbReference type="GO" id="GO:0003677">
    <property type="term" value="F:DNA binding"/>
    <property type="evidence" value="ECO:0007669"/>
    <property type="project" value="UniProtKB-UniRule"/>
</dbReference>
<sequence>MMAAAAAAMAGICRPNSRDVYNLGITSTANNTGGTGSGNGGAEHSRLADDEVEEERSEEEVDTEVDEFMQEILLHREGRGGSASPGMGTVDFLESKAAKHSRPPSRMNGETRGEKGSCLVTPEKDTADGCTTEVKSHSRSAPGLSSNNISPSSLSTESRRSELSYTGHQRGTQDSLLNRNSAFSDVSANEGDHTCTSSTNQGPSNVVGPSGLFSIRRAVGLSRTNLPFPARKRLFGWLVDHLREPYPSEEEKMMLAMETGLSRTTVNNWFINARRRSSVFPSTNASATSLIGEVPSIPSSLAAAAAATSPFNSNLFQQQAITSVLSSQKTGSGEGLSAMAIAAAAAAAFARAGISASNSVSDPGTVFTSAFSTALGSSLSSSSPNSLPHLTTLSDSSLELNALDKSSLMSKSILCATNSEKLSGD</sequence>
<evidence type="ECO:0000256" key="2">
    <source>
        <dbReference type="ARBA" id="ARBA00023155"/>
    </source>
</evidence>
<evidence type="ECO:0000259" key="6">
    <source>
        <dbReference type="PROSITE" id="PS50071"/>
    </source>
</evidence>
<dbReference type="PANTHER" id="PTHR11850">
    <property type="entry name" value="HOMEOBOX PROTEIN TRANSCRIPTION FACTORS"/>
    <property type="match status" value="1"/>
</dbReference>
<protein>
    <submittedName>
        <fullName evidence="7">Homeobox domain protein</fullName>
    </submittedName>
</protein>